<gene>
    <name evidence="2" type="ORF">Deia_00892</name>
</gene>
<dbReference type="GO" id="GO:0002949">
    <property type="term" value="P:tRNA threonylcarbamoyladenosine modification"/>
    <property type="evidence" value="ECO:0007669"/>
    <property type="project" value="InterPro"/>
</dbReference>
<dbReference type="Proteomes" id="UP000321934">
    <property type="component" value="Chromosome"/>
</dbReference>
<dbReference type="NCBIfam" id="TIGR03725">
    <property type="entry name" value="T6A_YeaZ"/>
    <property type="match status" value="1"/>
</dbReference>
<name>A0A5B8XEA8_9RICK</name>
<dbReference type="OrthoDB" id="9809995at2"/>
<evidence type="ECO:0000313" key="2">
    <source>
        <dbReference type="EMBL" id="QED23679.1"/>
    </source>
</evidence>
<dbReference type="AlphaFoldDB" id="A0A5B8XEA8"/>
<feature type="domain" description="Gcp-like" evidence="1">
    <location>
        <begin position="32"/>
        <end position="139"/>
    </location>
</feature>
<protein>
    <submittedName>
        <fullName evidence="2">tRNA threonylcarbamoyladenosine biosynthesis protein TsaB</fullName>
    </submittedName>
</protein>
<organism evidence="2 3">
    <name type="scientific">Candidatus Deianiraea vastatrix</name>
    <dbReference type="NCBI Taxonomy" id="2163644"/>
    <lineage>
        <taxon>Bacteria</taxon>
        <taxon>Pseudomonadati</taxon>
        <taxon>Pseudomonadota</taxon>
        <taxon>Alphaproteobacteria</taxon>
        <taxon>Rickettsiales</taxon>
        <taxon>Candidatus Deianiraeaceae</taxon>
        <taxon>Candidatus Deianiraea</taxon>
    </lineage>
</organism>
<dbReference type="InterPro" id="IPR043129">
    <property type="entry name" value="ATPase_NBD"/>
</dbReference>
<dbReference type="Gene3D" id="3.30.420.40">
    <property type="match status" value="1"/>
</dbReference>
<proteinExistence type="predicted"/>
<dbReference type="SUPFAM" id="SSF53067">
    <property type="entry name" value="Actin-like ATPase domain"/>
    <property type="match status" value="1"/>
</dbReference>
<evidence type="ECO:0000313" key="3">
    <source>
        <dbReference type="Proteomes" id="UP000321934"/>
    </source>
</evidence>
<dbReference type="InterPro" id="IPR000905">
    <property type="entry name" value="Gcp-like_dom"/>
</dbReference>
<accession>A0A5B8XEA8</accession>
<dbReference type="EMBL" id="CP029077">
    <property type="protein sequence ID" value="QED23679.1"/>
    <property type="molecule type" value="Genomic_DNA"/>
</dbReference>
<dbReference type="InterPro" id="IPR022496">
    <property type="entry name" value="T6A_TsaB"/>
</dbReference>
<dbReference type="Gene3D" id="3.30.420.200">
    <property type="match status" value="1"/>
</dbReference>
<dbReference type="Pfam" id="PF00814">
    <property type="entry name" value="TsaD"/>
    <property type="match status" value="1"/>
</dbReference>
<evidence type="ECO:0000259" key="1">
    <source>
        <dbReference type="Pfam" id="PF00814"/>
    </source>
</evidence>
<keyword evidence="3" id="KW-1185">Reference proteome</keyword>
<reference evidence="2 3" key="1">
    <citation type="journal article" date="2019" name="ISME J.">
        <title>Deianiraea, an extracellular bacterium associated with the ciliate Paramecium, suggests an alternative scenario for the evolution of Rickettsiales.</title>
        <authorList>
            <person name="Castelli M."/>
            <person name="Sabaneyeva E."/>
            <person name="Lanzoni O."/>
            <person name="Lebedeva N."/>
            <person name="Floriano A.M."/>
            <person name="Gaiarsa S."/>
            <person name="Benken K."/>
            <person name="Modeo L."/>
            <person name="Bandi C."/>
            <person name="Potekhin A."/>
            <person name="Sassera D."/>
            <person name="Petroni G."/>
        </authorList>
    </citation>
    <scope>NUCLEOTIDE SEQUENCE [LARGE SCALE GENOMIC DNA]</scope>
    <source>
        <strain evidence="2">CyL4-1</strain>
    </source>
</reference>
<sequence length="212" mass="23508">MTHLAIDTANAYLSLALKHNNSIHTFLSSKINAHAEILIQEIDNLLANQNLKLHNITDFIINLGPGSFTGLRIASSYLAGLLAFNKNPSIHSIDTFDISYSHFLLNNPNTTPYNSISVILKADSLNSIFIKTYNPLNHTITSNPSLTTLENLNINNNTLYILEDSISNNLSCDNKIIATKTSPIAMITAASYFKKTLDKNQIISPKYLRTPF</sequence>
<dbReference type="RefSeq" id="WP_146820948.1">
    <property type="nucleotide sequence ID" value="NZ_CP029077.1"/>
</dbReference>